<dbReference type="Proteomes" id="UP000008827">
    <property type="component" value="Chromosome 4"/>
</dbReference>
<evidence type="ECO:0000313" key="1">
    <source>
        <dbReference type="EMBL" id="KRH61711.1"/>
    </source>
</evidence>
<evidence type="ECO:0000313" key="3">
    <source>
        <dbReference type="Proteomes" id="UP000008827"/>
    </source>
</evidence>
<dbReference type="EnsemblPlants" id="KRH61711">
    <property type="protein sequence ID" value="KRH61711"/>
    <property type="gene ID" value="GLYMA_04G064000"/>
</dbReference>
<dbReference type="InParanoid" id="A0A0R0KEY9"/>
<keyword evidence="3" id="KW-1185">Reference proteome</keyword>
<evidence type="ECO:0000313" key="2">
    <source>
        <dbReference type="EnsemblPlants" id="KRH61711"/>
    </source>
</evidence>
<reference evidence="1 2" key="1">
    <citation type="journal article" date="2010" name="Nature">
        <title>Genome sequence of the palaeopolyploid soybean.</title>
        <authorList>
            <person name="Schmutz J."/>
            <person name="Cannon S.B."/>
            <person name="Schlueter J."/>
            <person name="Ma J."/>
            <person name="Mitros T."/>
            <person name="Nelson W."/>
            <person name="Hyten D.L."/>
            <person name="Song Q."/>
            <person name="Thelen J.J."/>
            <person name="Cheng J."/>
            <person name="Xu D."/>
            <person name="Hellsten U."/>
            <person name="May G.D."/>
            <person name="Yu Y."/>
            <person name="Sakurai T."/>
            <person name="Umezawa T."/>
            <person name="Bhattacharyya M.K."/>
            <person name="Sandhu D."/>
            <person name="Valliyodan B."/>
            <person name="Lindquist E."/>
            <person name="Peto M."/>
            <person name="Grant D."/>
            <person name="Shu S."/>
            <person name="Goodstein D."/>
            <person name="Barry K."/>
            <person name="Futrell-Griggs M."/>
            <person name="Abernathy B."/>
            <person name="Du J."/>
            <person name="Tian Z."/>
            <person name="Zhu L."/>
            <person name="Gill N."/>
            <person name="Joshi T."/>
            <person name="Libault M."/>
            <person name="Sethuraman A."/>
            <person name="Zhang X.-C."/>
            <person name="Shinozaki K."/>
            <person name="Nguyen H.T."/>
            <person name="Wing R.A."/>
            <person name="Cregan P."/>
            <person name="Specht J."/>
            <person name="Grimwood J."/>
            <person name="Rokhsar D."/>
            <person name="Stacey G."/>
            <person name="Shoemaker R.C."/>
            <person name="Jackson S.A."/>
        </authorList>
    </citation>
    <scope>NUCLEOTIDE SEQUENCE [LARGE SCALE GENOMIC DNA]</scope>
    <source>
        <strain evidence="2">cv. Williams 82</strain>
        <tissue evidence="1">Callus</tissue>
    </source>
</reference>
<dbReference type="AlphaFoldDB" id="A0A0R0KEY9"/>
<reference evidence="2" key="2">
    <citation type="submission" date="2018-02" db="UniProtKB">
        <authorList>
            <consortium name="EnsemblPlants"/>
        </authorList>
    </citation>
    <scope>IDENTIFICATION</scope>
    <source>
        <strain evidence="2">Williams 82</strain>
    </source>
</reference>
<gene>
    <name evidence="1" type="ORF">GLYMA_04G064000</name>
</gene>
<accession>A0A0R0KEY9</accession>
<name>A0A0R0KEY9_SOYBN</name>
<protein>
    <submittedName>
        <fullName evidence="1 2">Uncharacterized protein</fullName>
    </submittedName>
</protein>
<dbReference type="Gramene" id="KRH61711">
    <property type="protein sequence ID" value="KRH61711"/>
    <property type="gene ID" value="GLYMA_04G064000"/>
</dbReference>
<sequence>MIHLCSLNACLLILSNIYTSLMLFFSSSIISPALPCILCEESQLKKKEEKRLRRVKKVVQGRKQCWQVLLWSCSSVEESLI</sequence>
<organism evidence="1">
    <name type="scientific">Glycine max</name>
    <name type="common">Soybean</name>
    <name type="synonym">Glycine hispida</name>
    <dbReference type="NCBI Taxonomy" id="3847"/>
    <lineage>
        <taxon>Eukaryota</taxon>
        <taxon>Viridiplantae</taxon>
        <taxon>Streptophyta</taxon>
        <taxon>Embryophyta</taxon>
        <taxon>Tracheophyta</taxon>
        <taxon>Spermatophyta</taxon>
        <taxon>Magnoliopsida</taxon>
        <taxon>eudicotyledons</taxon>
        <taxon>Gunneridae</taxon>
        <taxon>Pentapetalae</taxon>
        <taxon>rosids</taxon>
        <taxon>fabids</taxon>
        <taxon>Fabales</taxon>
        <taxon>Fabaceae</taxon>
        <taxon>Papilionoideae</taxon>
        <taxon>50 kb inversion clade</taxon>
        <taxon>NPAAA clade</taxon>
        <taxon>indigoferoid/millettioid clade</taxon>
        <taxon>Phaseoleae</taxon>
        <taxon>Glycine</taxon>
        <taxon>Glycine subgen. Soja</taxon>
    </lineage>
</organism>
<proteinExistence type="predicted"/>
<dbReference type="EMBL" id="CM000837">
    <property type="protein sequence ID" value="KRH61711.1"/>
    <property type="molecule type" value="Genomic_DNA"/>
</dbReference>
<reference evidence="1" key="3">
    <citation type="submission" date="2018-07" db="EMBL/GenBank/DDBJ databases">
        <title>WGS assembly of Glycine max.</title>
        <authorList>
            <person name="Schmutz J."/>
            <person name="Cannon S."/>
            <person name="Schlueter J."/>
            <person name="Ma J."/>
            <person name="Mitros T."/>
            <person name="Nelson W."/>
            <person name="Hyten D."/>
            <person name="Song Q."/>
            <person name="Thelen J."/>
            <person name="Cheng J."/>
            <person name="Xu D."/>
            <person name="Hellsten U."/>
            <person name="May G."/>
            <person name="Yu Y."/>
            <person name="Sakurai T."/>
            <person name="Umezawa T."/>
            <person name="Bhattacharyya M."/>
            <person name="Sandhu D."/>
            <person name="Valliyodan B."/>
            <person name="Lindquist E."/>
            <person name="Peto M."/>
            <person name="Grant D."/>
            <person name="Shu S."/>
            <person name="Goodstein D."/>
            <person name="Barry K."/>
            <person name="Futrell-Griggs M."/>
            <person name="Abernathy B."/>
            <person name="Du J."/>
            <person name="Tian Z."/>
            <person name="Zhu L."/>
            <person name="Gill N."/>
            <person name="Joshi T."/>
            <person name="Libault M."/>
            <person name="Sethuraman A."/>
            <person name="Zhang X."/>
            <person name="Shinozaki K."/>
            <person name="Nguyen H."/>
            <person name="Wing R."/>
            <person name="Cregan P."/>
            <person name="Specht J."/>
            <person name="Grimwood J."/>
            <person name="Rokhsar D."/>
            <person name="Stacey G."/>
            <person name="Shoemaker R."/>
            <person name="Jackson S."/>
        </authorList>
    </citation>
    <scope>NUCLEOTIDE SEQUENCE</scope>
    <source>
        <tissue evidence="1">Callus</tissue>
    </source>
</reference>